<reference evidence="2" key="1">
    <citation type="submission" date="2018-01" db="EMBL/GenBank/DDBJ databases">
        <title>Draft Genome Sequence of the Radioresistant Bacterium Deinococcus aerius TR0125, Isolated from the Higher Atmosphere above Japan.</title>
        <authorList>
            <person name="Satoh K."/>
            <person name="Arai H."/>
            <person name="Sanzen T."/>
            <person name="Kawaguchi Y."/>
            <person name="Hayashi H."/>
            <person name="Yokobori S."/>
            <person name="Yamagishi A."/>
            <person name="Oono Y."/>
            <person name="Narumi I."/>
        </authorList>
    </citation>
    <scope>NUCLEOTIDE SEQUENCE [LARGE SCALE GENOMIC DNA]</scope>
    <source>
        <strain evidence="2">TR0125</strain>
    </source>
</reference>
<evidence type="ECO:0000313" key="2">
    <source>
        <dbReference type="Proteomes" id="UP000236569"/>
    </source>
</evidence>
<comment type="caution">
    <text evidence="1">The sequence shown here is derived from an EMBL/GenBank/DDBJ whole genome shotgun (WGS) entry which is preliminary data.</text>
</comment>
<sequence length="96" mass="9972">MAGVTRFTELGHALTEALSEYSGSVKGVIQATPADTAVEIVLFRDPADGVWVAHPLGGPWPEGLSTDTLPIASGSDPVQVVATLLAMPAHPVQEVR</sequence>
<keyword evidence="2" id="KW-1185">Reference proteome</keyword>
<protein>
    <submittedName>
        <fullName evidence="1">Uncharacterized protein</fullName>
    </submittedName>
</protein>
<gene>
    <name evidence="1" type="ORF">DAERI_060135</name>
</gene>
<proteinExistence type="predicted"/>
<dbReference type="EMBL" id="BFAG01000006">
    <property type="protein sequence ID" value="GBF05875.1"/>
    <property type="molecule type" value="Genomic_DNA"/>
</dbReference>
<evidence type="ECO:0000313" key="1">
    <source>
        <dbReference type="EMBL" id="GBF05875.1"/>
    </source>
</evidence>
<dbReference type="AlphaFoldDB" id="A0A2I9DYD1"/>
<name>A0A2I9DYD1_9DEIO</name>
<dbReference type="Proteomes" id="UP000236569">
    <property type="component" value="Unassembled WGS sequence"/>
</dbReference>
<accession>A0A2I9DYD1</accession>
<organism evidence="1 2">
    <name type="scientific">Deinococcus aerius</name>
    <dbReference type="NCBI Taxonomy" id="200253"/>
    <lineage>
        <taxon>Bacteria</taxon>
        <taxon>Thermotogati</taxon>
        <taxon>Deinococcota</taxon>
        <taxon>Deinococci</taxon>
        <taxon>Deinococcales</taxon>
        <taxon>Deinococcaceae</taxon>
        <taxon>Deinococcus</taxon>
    </lineage>
</organism>